<keyword evidence="10" id="KW-0472">Membrane</keyword>
<dbReference type="PROSITE" id="PS51022">
    <property type="entry name" value="L27"/>
    <property type="match status" value="1"/>
</dbReference>
<dbReference type="InterPro" id="IPR001478">
    <property type="entry name" value="PDZ"/>
</dbReference>
<evidence type="ECO:0000259" key="15">
    <source>
        <dbReference type="PROSITE" id="PS50052"/>
    </source>
</evidence>
<dbReference type="SUPFAM" id="SSF50156">
    <property type="entry name" value="PDZ domain-like"/>
    <property type="match status" value="3"/>
</dbReference>
<dbReference type="Gene3D" id="1.10.287.470">
    <property type="entry name" value="Helix hairpin bin"/>
    <property type="match status" value="1"/>
</dbReference>
<feature type="region of interest" description="Disordered" evidence="13">
    <location>
        <begin position="741"/>
        <end position="779"/>
    </location>
</feature>
<dbReference type="CDD" id="cd06724">
    <property type="entry name" value="PDZ2_Dlg1-2-4-like"/>
    <property type="match status" value="1"/>
</dbReference>
<dbReference type="SMART" id="SM00326">
    <property type="entry name" value="SH3"/>
    <property type="match status" value="1"/>
</dbReference>
<dbReference type="Pfam" id="PF00595">
    <property type="entry name" value="PDZ"/>
    <property type="match status" value="3"/>
</dbReference>
<dbReference type="InterPro" id="IPR050614">
    <property type="entry name" value="Synaptic_Scaffolding_LAP-MAGUK"/>
</dbReference>
<evidence type="ECO:0000256" key="6">
    <source>
        <dbReference type="ARBA" id="ARBA00022443"/>
    </source>
</evidence>
<evidence type="ECO:0000256" key="1">
    <source>
        <dbReference type="ARBA" id="ARBA00004170"/>
    </source>
</evidence>
<dbReference type="InterPro" id="IPR036892">
    <property type="entry name" value="L27_dom_sf"/>
</dbReference>
<feature type="region of interest" description="Disordered" evidence="13">
    <location>
        <begin position="152"/>
        <end position="173"/>
    </location>
</feature>
<dbReference type="Pfam" id="PF07653">
    <property type="entry name" value="SH3_2"/>
    <property type="match status" value="1"/>
</dbReference>
<reference evidence="19" key="1">
    <citation type="submission" date="2025-08" db="UniProtKB">
        <authorList>
            <consortium name="RefSeq"/>
        </authorList>
    </citation>
    <scope>IDENTIFICATION</scope>
</reference>
<dbReference type="GO" id="GO:0016324">
    <property type="term" value="C:apical plasma membrane"/>
    <property type="evidence" value="ECO:0007669"/>
    <property type="project" value="UniProtKB-SubCell"/>
</dbReference>
<keyword evidence="7" id="KW-0677">Repeat</keyword>
<dbReference type="GO" id="GO:0098839">
    <property type="term" value="C:postsynaptic density membrane"/>
    <property type="evidence" value="ECO:0007669"/>
    <property type="project" value="TreeGrafter"/>
</dbReference>
<dbReference type="PANTHER" id="PTHR23119">
    <property type="entry name" value="DISCS LARGE"/>
    <property type="match status" value="1"/>
</dbReference>
<dbReference type="InterPro" id="IPR019590">
    <property type="entry name" value="DLG1_PEST_dom"/>
</dbReference>
<evidence type="ECO:0000259" key="16">
    <source>
        <dbReference type="PROSITE" id="PS50106"/>
    </source>
</evidence>
<keyword evidence="9" id="KW-0965">Cell junction</keyword>
<dbReference type="Pfam" id="PF09058">
    <property type="entry name" value="L27_1"/>
    <property type="match status" value="1"/>
</dbReference>
<dbReference type="PIRSF" id="PIRSF001741">
    <property type="entry name" value="MAGUK_DLGH"/>
    <property type="match status" value="1"/>
</dbReference>
<evidence type="ECO:0000256" key="2">
    <source>
        <dbReference type="ARBA" id="ARBA00004221"/>
    </source>
</evidence>
<keyword evidence="6 12" id="KW-0728">SH3 domain</keyword>
<dbReference type="InterPro" id="IPR036028">
    <property type="entry name" value="SH3-like_dom_sf"/>
</dbReference>
<keyword evidence="18" id="KW-1185">Reference proteome</keyword>
<feature type="domain" description="PDZ" evidence="16">
    <location>
        <begin position="362"/>
        <end position="449"/>
    </location>
</feature>
<dbReference type="SUPFAM" id="SSF50044">
    <property type="entry name" value="SH3-domain"/>
    <property type="match status" value="1"/>
</dbReference>
<comment type="similarity">
    <text evidence="5">Belongs to the MAGUK family.</text>
</comment>
<dbReference type="SMART" id="SM00228">
    <property type="entry name" value="PDZ"/>
    <property type="match status" value="3"/>
</dbReference>
<dbReference type="GO" id="GO:0043005">
    <property type="term" value="C:neuron projection"/>
    <property type="evidence" value="ECO:0007669"/>
    <property type="project" value="InterPro"/>
</dbReference>
<evidence type="ECO:0000256" key="11">
    <source>
        <dbReference type="ARBA" id="ARBA00044189"/>
    </source>
</evidence>
<dbReference type="GO" id="GO:0099072">
    <property type="term" value="P:regulation of postsynaptic membrane neurotransmitter receptor levels"/>
    <property type="evidence" value="ECO:0007669"/>
    <property type="project" value="TreeGrafter"/>
</dbReference>
<dbReference type="GO" id="GO:0098609">
    <property type="term" value="P:cell-cell adhesion"/>
    <property type="evidence" value="ECO:0007669"/>
    <property type="project" value="TreeGrafter"/>
</dbReference>
<proteinExistence type="inferred from homology"/>
<dbReference type="GO" id="GO:0097120">
    <property type="term" value="P:receptor localization to synapse"/>
    <property type="evidence" value="ECO:0007669"/>
    <property type="project" value="TreeGrafter"/>
</dbReference>
<dbReference type="Pfam" id="PF00625">
    <property type="entry name" value="Guanylate_kin"/>
    <property type="match status" value="1"/>
</dbReference>
<dbReference type="PANTHER" id="PTHR23119:SF5">
    <property type="entry name" value="DISKS LARGE HOMOLOG 1"/>
    <property type="match status" value="1"/>
</dbReference>
<dbReference type="GO" id="GO:0019901">
    <property type="term" value="F:protein kinase binding"/>
    <property type="evidence" value="ECO:0007669"/>
    <property type="project" value="TreeGrafter"/>
</dbReference>
<feature type="domain" description="Guanylate kinase-like" evidence="15">
    <location>
        <begin position="809"/>
        <end position="984"/>
    </location>
</feature>
<dbReference type="PROSITE" id="PS50002">
    <property type="entry name" value="SH3"/>
    <property type="match status" value="1"/>
</dbReference>
<dbReference type="GO" id="GO:0035255">
    <property type="term" value="F:ionotropic glutamate receptor binding"/>
    <property type="evidence" value="ECO:0007669"/>
    <property type="project" value="TreeGrafter"/>
</dbReference>
<keyword evidence="8" id="KW-0256">Endoplasmic reticulum</keyword>
<evidence type="ECO:0000256" key="4">
    <source>
        <dbReference type="ARBA" id="ARBA00004586"/>
    </source>
</evidence>
<dbReference type="GO" id="GO:0031594">
    <property type="term" value="C:neuromuscular junction"/>
    <property type="evidence" value="ECO:0007669"/>
    <property type="project" value="InterPro"/>
</dbReference>
<dbReference type="GO" id="GO:0016323">
    <property type="term" value="C:basolateral plasma membrane"/>
    <property type="evidence" value="ECO:0007669"/>
    <property type="project" value="TreeGrafter"/>
</dbReference>
<feature type="region of interest" description="Disordered" evidence="13">
    <location>
        <begin position="481"/>
        <end position="510"/>
    </location>
</feature>
<dbReference type="PROSITE" id="PS50106">
    <property type="entry name" value="PDZ"/>
    <property type="match status" value="3"/>
</dbReference>
<evidence type="ECO:0000259" key="17">
    <source>
        <dbReference type="PROSITE" id="PS51022"/>
    </source>
</evidence>
<dbReference type="InterPro" id="IPR008144">
    <property type="entry name" value="Guanylate_kin-like_dom"/>
</dbReference>
<dbReference type="InterPro" id="IPR001452">
    <property type="entry name" value="SH3_domain"/>
</dbReference>
<dbReference type="Proteomes" id="UP001652741">
    <property type="component" value="Chromosome ssa14"/>
</dbReference>
<evidence type="ECO:0000256" key="10">
    <source>
        <dbReference type="ARBA" id="ARBA00023136"/>
    </source>
</evidence>
<organism evidence="18 19">
    <name type="scientific">Salmo salar</name>
    <name type="common">Atlantic salmon</name>
    <dbReference type="NCBI Taxonomy" id="8030"/>
    <lineage>
        <taxon>Eukaryota</taxon>
        <taxon>Metazoa</taxon>
        <taxon>Chordata</taxon>
        <taxon>Craniata</taxon>
        <taxon>Vertebrata</taxon>
        <taxon>Euteleostomi</taxon>
        <taxon>Actinopterygii</taxon>
        <taxon>Neopterygii</taxon>
        <taxon>Teleostei</taxon>
        <taxon>Protacanthopterygii</taxon>
        <taxon>Salmoniformes</taxon>
        <taxon>Salmonidae</taxon>
        <taxon>Salmoninae</taxon>
        <taxon>Salmo</taxon>
    </lineage>
</organism>
<evidence type="ECO:0000256" key="7">
    <source>
        <dbReference type="ARBA" id="ARBA00022737"/>
    </source>
</evidence>
<dbReference type="InterPro" id="IPR015143">
    <property type="entry name" value="L27_1"/>
</dbReference>
<dbReference type="InterPro" id="IPR019583">
    <property type="entry name" value="DLG1-4_PDZ_assoc"/>
</dbReference>
<evidence type="ECO:0000313" key="19">
    <source>
        <dbReference type="RefSeq" id="XP_013994701.2"/>
    </source>
</evidence>
<name>A0A1S3LV27_SALSA</name>
<dbReference type="RefSeq" id="XP_013994701.2">
    <property type="nucleotide sequence ID" value="XM_014139226.2"/>
</dbReference>
<dbReference type="CDD" id="cd06795">
    <property type="entry name" value="PDZ3_Dlg1-2-4-like"/>
    <property type="match status" value="1"/>
</dbReference>
<sequence length="999" mass="111555">MPLGYQESESVILYCVFPENIYLRATGERASWLASYILSRDCLIMPVRKKDAQRALSLLEEYRTKLNHAEDWQLRLSIQRVIDIFQSNLFQALIDIQEFYEVTLLDNQKCVESPKMSEPMPPVNLWDFSSLQSTTVTSDTLPSLSTSIEKFRHHDEDTSPQEQSSPQLTDEVPGPELVQVAEKNLSQIENVHGYVAHAHISPMKTDAAPPSSPIIPVIPISPIPAETAPVILPPTSQANPPPVVVNTDSLDTPPYVNGTEADYEYEEITLERGNSGLGFSIAGGTDNPHIGEDPSIFITKVIPGGAAAQDGRLRVNDVILRVNEADVRDVTHSRAVEALKEAGSLVRLYVRRRKPVSEKVMEIKLVKGPKGLGFSIAGGVGNQHIPGDNSIYVTKIIEGGAAHKDGRLQIGDKLLAVNSACLEEVSHEHAVTALKNTPDVVYLKVAKPNSVFMNDSFAPPDITNCEFPLSYSQHMENHISPPSYLGQPLPPVAPSGRYSPTPKSMLGEEVTREPRKVVLHRGATGLGFNIVGGEDGEGIFISFILAGGPADLCGELRKGDRLVSVNGVDLRSATHEQAAAALKNAGQTVTIVAHYRPEEYSRFEAKIHDLREQMMNSSISSGSGSLRTSQKRSLYVRVLFDYDKTKDSGLPSQGLNFKFGDILHVVNASDDEWWQARQVTPEGEAEEVGVIPSKRRVEKKERARLKTVKFNSKSRDRGQSLNDKRKKNLFSRKFPFYNKDASEQETSDVDQHVTSNASDSESSYQVFTGPPDPKFQDWTRDRSSVNLIGGQEEYVLSYEPVSQQEVNYTRPVIILGPMKDRVNDDLISEFPDKFGSCVPHTTRPKRDYEVDTRDYHFVVSREQMEKDIQDHKFIEAGQYNNHLYGTSVQSVREVAEKGKHCILDVSGNAIKRLQLAQLHPIAVFIKPKSVENIMEMNKRLTEEQSRKTFDRATKLEQEFTEHFTAIVQGDTLEEIYEQVKQIIEEQSGLFIWVLSKEKL</sequence>
<dbReference type="InterPro" id="IPR004172">
    <property type="entry name" value="L27_dom"/>
</dbReference>
<dbReference type="GeneID" id="106568684"/>
<evidence type="ECO:0000256" key="9">
    <source>
        <dbReference type="ARBA" id="ARBA00022949"/>
    </source>
</evidence>
<dbReference type="InterPro" id="IPR027417">
    <property type="entry name" value="P-loop_NTPase"/>
</dbReference>
<dbReference type="Gene3D" id="2.30.42.10">
    <property type="match status" value="3"/>
</dbReference>
<feature type="domain" description="PDZ" evidence="16">
    <location>
        <begin position="516"/>
        <end position="597"/>
    </location>
</feature>
<dbReference type="CDD" id="cd00071">
    <property type="entry name" value="GMPK"/>
    <property type="match status" value="1"/>
</dbReference>
<feature type="domain" description="PDZ" evidence="16">
    <location>
        <begin position="267"/>
        <end position="354"/>
    </location>
</feature>
<dbReference type="SUPFAM" id="SSF52540">
    <property type="entry name" value="P-loop containing nucleoside triphosphate hydrolases"/>
    <property type="match status" value="1"/>
</dbReference>
<dbReference type="Gene3D" id="2.30.30.40">
    <property type="entry name" value="SH3 Domains"/>
    <property type="match status" value="2"/>
</dbReference>
<dbReference type="InterPro" id="IPR016313">
    <property type="entry name" value="DLG1-like"/>
</dbReference>
<dbReference type="CDD" id="cd06723">
    <property type="entry name" value="PDZ1_Dlg1-2-4-like"/>
    <property type="match status" value="1"/>
</dbReference>
<feature type="domain" description="L27" evidence="17">
    <location>
        <begin position="48"/>
        <end position="108"/>
    </location>
</feature>
<dbReference type="SMART" id="SM00569">
    <property type="entry name" value="L27"/>
    <property type="match status" value="1"/>
</dbReference>
<gene>
    <name evidence="19" type="primary">LOC106568684</name>
</gene>
<evidence type="ECO:0000256" key="8">
    <source>
        <dbReference type="ARBA" id="ARBA00022824"/>
    </source>
</evidence>
<dbReference type="InterPro" id="IPR008145">
    <property type="entry name" value="GK/Ca_channel_bsu"/>
</dbReference>
<dbReference type="Pfam" id="PF10608">
    <property type="entry name" value="MAGUK_N_PEST"/>
    <property type="match status" value="1"/>
</dbReference>
<dbReference type="GO" id="GO:0070161">
    <property type="term" value="C:anchoring junction"/>
    <property type="evidence" value="ECO:0007669"/>
    <property type="project" value="UniProtKB-SubCell"/>
</dbReference>
<dbReference type="Pfam" id="PF10600">
    <property type="entry name" value="PDZ_assoc"/>
    <property type="match status" value="1"/>
</dbReference>
<dbReference type="GO" id="GO:0045197">
    <property type="term" value="P:establishment or maintenance of epithelial cell apical/basal polarity"/>
    <property type="evidence" value="ECO:0007669"/>
    <property type="project" value="TreeGrafter"/>
</dbReference>
<dbReference type="GO" id="GO:0005789">
    <property type="term" value="C:endoplasmic reticulum membrane"/>
    <property type="evidence" value="ECO:0007669"/>
    <property type="project" value="UniProtKB-SubCell"/>
</dbReference>
<dbReference type="GO" id="GO:0043113">
    <property type="term" value="P:receptor clustering"/>
    <property type="evidence" value="ECO:0007669"/>
    <property type="project" value="TreeGrafter"/>
</dbReference>
<feature type="domain" description="SH3" evidence="14">
    <location>
        <begin position="631"/>
        <end position="701"/>
    </location>
</feature>
<protein>
    <recommendedName>
        <fullName evidence="11">Disks large homolog 1</fullName>
    </recommendedName>
</protein>
<evidence type="ECO:0000313" key="18">
    <source>
        <dbReference type="Proteomes" id="UP001652741"/>
    </source>
</evidence>
<feature type="compositionally biased region" description="Polar residues" evidence="13">
    <location>
        <begin position="752"/>
        <end position="766"/>
    </location>
</feature>
<dbReference type="SMART" id="SM01277">
    <property type="entry name" value="MAGUK_N_PEST"/>
    <property type="match status" value="1"/>
</dbReference>
<comment type="subcellular location">
    <subcellularLocation>
        <location evidence="2">Apical cell membrane</location>
    </subcellularLocation>
    <subcellularLocation>
        <location evidence="3">Cell junction</location>
    </subcellularLocation>
    <subcellularLocation>
        <location evidence="4">Endoplasmic reticulum membrane</location>
    </subcellularLocation>
    <subcellularLocation>
        <location evidence="1">Membrane</location>
        <topology evidence="1">Peripheral membrane protein</topology>
    </subcellularLocation>
</comment>
<evidence type="ECO:0000256" key="3">
    <source>
        <dbReference type="ARBA" id="ARBA00004282"/>
    </source>
</evidence>
<dbReference type="InterPro" id="IPR036034">
    <property type="entry name" value="PDZ_sf"/>
</dbReference>
<dbReference type="SMART" id="SM00072">
    <property type="entry name" value="GuKc"/>
    <property type="match status" value="1"/>
</dbReference>
<dbReference type="PROSITE" id="PS50052">
    <property type="entry name" value="GUANYLATE_KINASE_2"/>
    <property type="match status" value="1"/>
</dbReference>
<evidence type="ECO:0000256" key="5">
    <source>
        <dbReference type="ARBA" id="ARBA00007014"/>
    </source>
</evidence>
<accession>A0A1S3LV27</accession>
<dbReference type="Gene3D" id="3.30.63.10">
    <property type="entry name" value="Guanylate Kinase phosphate binding domain"/>
    <property type="match status" value="1"/>
</dbReference>
<evidence type="ECO:0000256" key="13">
    <source>
        <dbReference type="SAM" id="MobiDB-lite"/>
    </source>
</evidence>
<dbReference type="AlphaFoldDB" id="A0A1S3LV27"/>
<dbReference type="Gene3D" id="3.40.50.300">
    <property type="entry name" value="P-loop containing nucleotide triphosphate hydrolases"/>
    <property type="match status" value="1"/>
</dbReference>
<dbReference type="GO" id="GO:0007268">
    <property type="term" value="P:chemical synaptic transmission"/>
    <property type="evidence" value="ECO:0007669"/>
    <property type="project" value="InterPro"/>
</dbReference>
<dbReference type="SUPFAM" id="SSF101288">
    <property type="entry name" value="L27 domain"/>
    <property type="match status" value="1"/>
</dbReference>
<evidence type="ECO:0000259" key="14">
    <source>
        <dbReference type="PROSITE" id="PS50002"/>
    </source>
</evidence>
<evidence type="ECO:0000256" key="12">
    <source>
        <dbReference type="PROSITE-ProRule" id="PRU00192"/>
    </source>
</evidence>